<reference evidence="1 2" key="1">
    <citation type="submission" date="2016-04" db="EMBL/GenBank/DDBJ databases">
        <title>Draft genome sequence of freshwater magnetotactic bacteria Magnetospirillum marisnigri SP-1 and Magnetospirillum moscoviense BB-1.</title>
        <authorList>
            <person name="Koziaeva V."/>
            <person name="Dziuba M.V."/>
            <person name="Ivanov T.M."/>
            <person name="Kuznetsov B."/>
            <person name="Grouzdev D.S."/>
        </authorList>
    </citation>
    <scope>NUCLEOTIDE SEQUENCE [LARGE SCALE GENOMIC DNA]</scope>
    <source>
        <strain evidence="1 2">SP-1</strain>
    </source>
</reference>
<gene>
    <name evidence="1" type="ORF">A6A04_00500</name>
</gene>
<evidence type="ECO:0008006" key="3">
    <source>
        <dbReference type="Google" id="ProtNLM"/>
    </source>
</evidence>
<dbReference type="OrthoDB" id="7358357at2"/>
<sequence length="180" mass="19614">MTSVVLIDCENLSSPAQRQTVRRWRDFGRIELFGRDLLVEPWRRALVKAGLTANAEVLVPDDAPPQAADQIMAARIRQLTERAPRPGFIVIASNDKGFDADIALARAEGVAAERQGDPSHPQLLRLVAEELASDGWAPVAGVGDHLARRFGLRLGGRVEALARAAGMELARRPGGLWLRV</sequence>
<dbReference type="RefSeq" id="WP_068491028.1">
    <property type="nucleotide sequence ID" value="NZ_LWQT01000044.1"/>
</dbReference>
<dbReference type="STRING" id="1285242.A6A04_00500"/>
<evidence type="ECO:0000313" key="2">
    <source>
        <dbReference type="Proteomes" id="UP000078428"/>
    </source>
</evidence>
<organism evidence="1 2">
    <name type="scientific">Paramagnetospirillum marisnigri</name>
    <dbReference type="NCBI Taxonomy" id="1285242"/>
    <lineage>
        <taxon>Bacteria</taxon>
        <taxon>Pseudomonadati</taxon>
        <taxon>Pseudomonadota</taxon>
        <taxon>Alphaproteobacteria</taxon>
        <taxon>Rhodospirillales</taxon>
        <taxon>Magnetospirillaceae</taxon>
        <taxon>Paramagnetospirillum</taxon>
    </lineage>
</organism>
<dbReference type="EMBL" id="LWQT01000044">
    <property type="protein sequence ID" value="OAN52215.1"/>
    <property type="molecule type" value="Genomic_DNA"/>
</dbReference>
<comment type="caution">
    <text evidence="1">The sequence shown here is derived from an EMBL/GenBank/DDBJ whole genome shotgun (WGS) entry which is preliminary data.</text>
</comment>
<keyword evidence="2" id="KW-1185">Reference proteome</keyword>
<dbReference type="Proteomes" id="UP000078428">
    <property type="component" value="Unassembled WGS sequence"/>
</dbReference>
<name>A0A178MRX4_9PROT</name>
<dbReference type="AlphaFoldDB" id="A0A178MRX4"/>
<accession>A0A178MRX4</accession>
<evidence type="ECO:0000313" key="1">
    <source>
        <dbReference type="EMBL" id="OAN52215.1"/>
    </source>
</evidence>
<protein>
    <recommendedName>
        <fullName evidence="3">NYN domain-containing protein</fullName>
    </recommendedName>
</protein>
<proteinExistence type="predicted"/>